<dbReference type="RefSeq" id="WP_190435289.1">
    <property type="nucleotide sequence ID" value="NZ_JAMPKM010000070.1"/>
</dbReference>
<sequence length="161" mass="18611">MNPQAIDRPYPLFSINQPIRWTVRYPILTSEWDVVPEETEEAIETGTGYILEQRWANEPWTAQVGMEPHWVYLVQEVDELGEMAETSWYDEDQLEPLKPPAQASRDRSISLEIMPSPEPSAVVLDLACPLPISQLHLFDENLRQQHLLEWYLSAANHPFGN</sequence>
<gene>
    <name evidence="1" type="ORF">NC998_29080</name>
</gene>
<dbReference type="EMBL" id="JAMPKM010000070">
    <property type="protein sequence ID" value="MEP0821101.1"/>
    <property type="molecule type" value="Genomic_DNA"/>
</dbReference>
<name>A0ABV0JH39_9CYAN</name>
<dbReference type="Proteomes" id="UP001464891">
    <property type="component" value="Unassembled WGS sequence"/>
</dbReference>
<organism evidence="1 2">
    <name type="scientific">Trichocoleus desertorum GB2-A4</name>
    <dbReference type="NCBI Taxonomy" id="2933944"/>
    <lineage>
        <taxon>Bacteria</taxon>
        <taxon>Bacillati</taxon>
        <taxon>Cyanobacteriota</taxon>
        <taxon>Cyanophyceae</taxon>
        <taxon>Leptolyngbyales</taxon>
        <taxon>Trichocoleusaceae</taxon>
        <taxon>Trichocoleus</taxon>
    </lineage>
</organism>
<evidence type="ECO:0000313" key="1">
    <source>
        <dbReference type="EMBL" id="MEP0821101.1"/>
    </source>
</evidence>
<proteinExistence type="predicted"/>
<comment type="caution">
    <text evidence="1">The sequence shown here is derived from an EMBL/GenBank/DDBJ whole genome shotgun (WGS) entry which is preliminary data.</text>
</comment>
<keyword evidence="2" id="KW-1185">Reference proteome</keyword>
<evidence type="ECO:0000313" key="2">
    <source>
        <dbReference type="Proteomes" id="UP001464891"/>
    </source>
</evidence>
<reference evidence="1 2" key="1">
    <citation type="submission" date="2022-04" db="EMBL/GenBank/DDBJ databases">
        <title>Positive selection, recombination, and allopatry shape intraspecific diversity of widespread and dominant cyanobacteria.</title>
        <authorList>
            <person name="Wei J."/>
            <person name="Shu W."/>
            <person name="Hu C."/>
        </authorList>
    </citation>
    <scope>NUCLEOTIDE SEQUENCE [LARGE SCALE GENOMIC DNA]</scope>
    <source>
        <strain evidence="1 2">GB2-A4</strain>
    </source>
</reference>
<accession>A0ABV0JH39</accession>
<protein>
    <submittedName>
        <fullName evidence="1">Uncharacterized protein</fullName>
    </submittedName>
</protein>